<sequence length="418" mass="44087">MSTPPPPPGGGWNPPPPPGGPSWPPPGGPTGPGTPPPFPPPGGSGTPPPFPPPGGPGTPPPFGLPGPPPPPRRSSSGALIALIVGGGLVAVLLIAAAFFVLLGGDDRSPEERLQAAARKMNTARAVELDGTFGFERLQGKVKVTGAGRVTGDVTWSGDQVSLLVIDQNVFVKADPAYWRRELPSVENFPITGEKWGKVGPAELSFDFKRYATPSALASRLRAVTRFGIRSDLETTLEGRDVVKITTTTGTYYLSEDDELLRIESTAPALNADVVQQSSATAAVSEMRSRVGELRDSVDTTRTARVSDVEGCKDRSVSGCTVRVQVMTAGAAGGTTEVKVYVWITAETKTGRKLGDCTTTATTTGITPVWTECRVSSPEWRSYYGNTSVDRHWWMQADVLAVGASSAEIQTLQTALARE</sequence>
<feature type="region of interest" description="Disordered" evidence="1">
    <location>
        <begin position="1"/>
        <end position="73"/>
    </location>
</feature>
<keyword evidence="2" id="KW-1133">Transmembrane helix</keyword>
<dbReference type="SUPFAM" id="SSF81995">
    <property type="entry name" value="beta-sandwich domain of Sec23/24"/>
    <property type="match status" value="1"/>
</dbReference>
<feature type="transmembrane region" description="Helical" evidence="2">
    <location>
        <begin position="78"/>
        <end position="102"/>
    </location>
</feature>
<evidence type="ECO:0000313" key="3">
    <source>
        <dbReference type="EMBL" id="MBA9001376.1"/>
    </source>
</evidence>
<evidence type="ECO:0000256" key="1">
    <source>
        <dbReference type="SAM" id="MobiDB-lite"/>
    </source>
</evidence>
<evidence type="ECO:0000256" key="2">
    <source>
        <dbReference type="SAM" id="Phobius"/>
    </source>
</evidence>
<evidence type="ECO:0000313" key="4">
    <source>
        <dbReference type="Proteomes" id="UP000539313"/>
    </source>
</evidence>
<proteinExistence type="predicted"/>
<comment type="caution">
    <text evidence="3">The sequence shown here is derived from an EMBL/GenBank/DDBJ whole genome shotgun (WGS) entry which is preliminary data.</text>
</comment>
<dbReference type="RefSeq" id="WP_182703690.1">
    <property type="nucleotide sequence ID" value="NZ_JACJII010000001.1"/>
</dbReference>
<dbReference type="Proteomes" id="UP000539313">
    <property type="component" value="Unassembled WGS sequence"/>
</dbReference>
<reference evidence="3 4" key="1">
    <citation type="submission" date="2020-08" db="EMBL/GenBank/DDBJ databases">
        <title>Sequencing the genomes of 1000 actinobacteria strains.</title>
        <authorList>
            <person name="Klenk H.-P."/>
        </authorList>
    </citation>
    <scope>NUCLEOTIDE SEQUENCE [LARGE SCALE GENOMIC DNA]</scope>
    <source>
        <strain evidence="3 4">DSM 45823</strain>
    </source>
</reference>
<protein>
    <submittedName>
        <fullName evidence="3">Uncharacterized protein</fullName>
    </submittedName>
</protein>
<accession>A0A7W3MT36</accession>
<keyword evidence="2" id="KW-0472">Membrane</keyword>
<dbReference type="EMBL" id="JACJII010000001">
    <property type="protein sequence ID" value="MBA9001376.1"/>
    <property type="molecule type" value="Genomic_DNA"/>
</dbReference>
<keyword evidence="2" id="KW-0812">Transmembrane</keyword>
<keyword evidence="4" id="KW-1185">Reference proteome</keyword>
<dbReference type="AlphaFoldDB" id="A0A7W3MT36"/>
<feature type="compositionally biased region" description="Pro residues" evidence="1">
    <location>
        <begin position="1"/>
        <end position="72"/>
    </location>
</feature>
<name>A0A7W3MT36_9ACTN</name>
<gene>
    <name evidence="3" type="ORF">HNR21_000258</name>
</gene>
<organism evidence="3 4">
    <name type="scientific">Thermomonospora cellulosilytica</name>
    <dbReference type="NCBI Taxonomy" id="1411118"/>
    <lineage>
        <taxon>Bacteria</taxon>
        <taxon>Bacillati</taxon>
        <taxon>Actinomycetota</taxon>
        <taxon>Actinomycetes</taxon>
        <taxon>Streptosporangiales</taxon>
        <taxon>Thermomonosporaceae</taxon>
        <taxon>Thermomonospora</taxon>
    </lineage>
</organism>